<dbReference type="EMBL" id="CAKMMW010000001">
    <property type="protein sequence ID" value="CAH1192121.1"/>
    <property type="molecule type" value="Genomic_DNA"/>
</dbReference>
<dbReference type="Proteomes" id="UP000838821">
    <property type="component" value="Unassembled WGS sequence"/>
</dbReference>
<evidence type="ECO:0000313" key="2">
    <source>
        <dbReference type="Proteomes" id="UP000838821"/>
    </source>
</evidence>
<protein>
    <submittedName>
        <fullName evidence="1">Uncharacterized protein</fullName>
    </submittedName>
</protein>
<evidence type="ECO:0000313" key="1">
    <source>
        <dbReference type="EMBL" id="CAH1192121.1"/>
    </source>
</evidence>
<name>A0ABM9BR69_9BACL</name>
<proteinExistence type="predicted"/>
<keyword evidence="2" id="KW-1185">Reference proteome</keyword>
<gene>
    <name evidence="1" type="ORF">PAECIP111891_00209</name>
</gene>
<comment type="caution">
    <text evidence="1">The sequence shown here is derived from an EMBL/GenBank/DDBJ whole genome shotgun (WGS) entry which is preliminary data.</text>
</comment>
<sequence length="92" mass="10492">MGVLLDSLELTSLNKVDRWAEFNKTNILFNQEMVNVNLIGTDHKQIPSLLHALKTNKLTLGNIQSSLKQVDLYNSEAILYSEQGDKYRVPLF</sequence>
<reference evidence="1" key="1">
    <citation type="submission" date="2022-01" db="EMBL/GenBank/DDBJ databases">
        <authorList>
            <person name="Criscuolo A."/>
        </authorList>
    </citation>
    <scope>NUCLEOTIDE SEQUENCE</scope>
    <source>
        <strain evidence="1">CIP111891</strain>
    </source>
</reference>
<dbReference type="RefSeq" id="WP_236284058.1">
    <property type="nucleotide sequence ID" value="NZ_CAKMMW010000001.1"/>
</dbReference>
<accession>A0ABM9BR69</accession>
<organism evidence="1 2">
    <name type="scientific">Paenibacillus allorhizoplanae</name>
    <dbReference type="NCBI Taxonomy" id="2905648"/>
    <lineage>
        <taxon>Bacteria</taxon>
        <taxon>Bacillati</taxon>
        <taxon>Bacillota</taxon>
        <taxon>Bacilli</taxon>
        <taxon>Bacillales</taxon>
        <taxon>Paenibacillaceae</taxon>
        <taxon>Paenibacillus</taxon>
    </lineage>
</organism>